<organism evidence="2 3">
    <name type="scientific">Actinomadura soli</name>
    <dbReference type="NCBI Taxonomy" id="2508997"/>
    <lineage>
        <taxon>Bacteria</taxon>
        <taxon>Bacillati</taxon>
        <taxon>Actinomycetota</taxon>
        <taxon>Actinomycetes</taxon>
        <taxon>Streptosporangiales</taxon>
        <taxon>Thermomonosporaceae</taxon>
        <taxon>Actinomadura</taxon>
    </lineage>
</organism>
<evidence type="ECO:0000313" key="2">
    <source>
        <dbReference type="EMBL" id="TMR05039.1"/>
    </source>
</evidence>
<dbReference type="Proteomes" id="UP000309174">
    <property type="component" value="Unassembled WGS sequence"/>
</dbReference>
<evidence type="ECO:0000313" key="3">
    <source>
        <dbReference type="Proteomes" id="UP000309174"/>
    </source>
</evidence>
<dbReference type="EMBL" id="VCKW01000024">
    <property type="protein sequence ID" value="TMR05039.1"/>
    <property type="molecule type" value="Genomic_DNA"/>
</dbReference>
<dbReference type="RefSeq" id="WP_138644230.1">
    <property type="nucleotide sequence ID" value="NZ_VCKW01000024.1"/>
</dbReference>
<dbReference type="AlphaFoldDB" id="A0A5C4JGI6"/>
<protein>
    <submittedName>
        <fullName evidence="2">Uncharacterized protein</fullName>
    </submittedName>
</protein>
<feature type="compositionally biased region" description="Polar residues" evidence="1">
    <location>
        <begin position="162"/>
        <end position="172"/>
    </location>
</feature>
<comment type="caution">
    <text evidence="2">The sequence shown here is derived from an EMBL/GenBank/DDBJ whole genome shotgun (WGS) entry which is preliminary data.</text>
</comment>
<gene>
    <name evidence="2" type="ORF">ETD83_06980</name>
</gene>
<keyword evidence="3" id="KW-1185">Reference proteome</keyword>
<accession>A0A5C4JGI6</accession>
<dbReference type="OrthoDB" id="3468746at2"/>
<reference evidence="2 3" key="1">
    <citation type="submission" date="2019-05" db="EMBL/GenBank/DDBJ databases">
        <title>Draft genome sequence of Actinomadura sp. 14C53.</title>
        <authorList>
            <person name="Saricaoglu S."/>
            <person name="Isik K."/>
        </authorList>
    </citation>
    <scope>NUCLEOTIDE SEQUENCE [LARGE SCALE GENOMIC DNA]</scope>
    <source>
        <strain evidence="2 3">14C53</strain>
    </source>
</reference>
<feature type="region of interest" description="Disordered" evidence="1">
    <location>
        <begin position="134"/>
        <end position="172"/>
    </location>
</feature>
<sequence>MGLIRDEDFLSLWREHGKDLAWRGYAHRLSVLADEEVTESYVRVWVQRNRERLQEQYGVAVGARRVRADREFEAWPDLPRHERNQSLYRLLEYHARVRALGLDNLAVSVREMYVTAVRNIRDDNQIIRYDPHHGLYRDTRTPEEAAADPNYERISEPKSSYAARQQQKVVSD</sequence>
<name>A0A5C4JGI6_9ACTN</name>
<feature type="compositionally biased region" description="Basic and acidic residues" evidence="1">
    <location>
        <begin position="134"/>
        <end position="143"/>
    </location>
</feature>
<proteinExistence type="predicted"/>
<evidence type="ECO:0000256" key="1">
    <source>
        <dbReference type="SAM" id="MobiDB-lite"/>
    </source>
</evidence>